<evidence type="ECO:0000256" key="6">
    <source>
        <dbReference type="ARBA" id="ARBA00023146"/>
    </source>
</evidence>
<comment type="catalytic activity">
    <reaction evidence="9">
        <text>tRNA(Met) + L-methionine + ATP = L-methionyl-tRNA(Met) + AMP + diphosphate</text>
        <dbReference type="Rhea" id="RHEA:13481"/>
        <dbReference type="Rhea" id="RHEA-COMP:9667"/>
        <dbReference type="Rhea" id="RHEA-COMP:9698"/>
        <dbReference type="ChEBI" id="CHEBI:30616"/>
        <dbReference type="ChEBI" id="CHEBI:33019"/>
        <dbReference type="ChEBI" id="CHEBI:57844"/>
        <dbReference type="ChEBI" id="CHEBI:78442"/>
        <dbReference type="ChEBI" id="CHEBI:78530"/>
        <dbReference type="ChEBI" id="CHEBI:456215"/>
        <dbReference type="EC" id="6.1.1.10"/>
    </reaction>
</comment>
<dbReference type="Gene3D" id="3.40.50.620">
    <property type="entry name" value="HUPs"/>
    <property type="match status" value="1"/>
</dbReference>
<dbReference type="InterPro" id="IPR014729">
    <property type="entry name" value="Rossmann-like_a/b/a_fold"/>
</dbReference>
<organism evidence="13">
    <name type="scientific">Moina brachiata</name>
    <dbReference type="NCBI Taxonomy" id="675436"/>
    <lineage>
        <taxon>Eukaryota</taxon>
        <taxon>Metazoa</taxon>
        <taxon>Ecdysozoa</taxon>
        <taxon>Arthropoda</taxon>
        <taxon>Crustacea</taxon>
        <taxon>Branchiopoda</taxon>
        <taxon>Diplostraca</taxon>
        <taxon>Cladocera</taxon>
        <taxon>Anomopoda</taxon>
        <taxon>Moinidae</taxon>
        <taxon>Moina</taxon>
    </lineage>
</organism>
<name>A0A4Y7NK89_9CRUS</name>
<evidence type="ECO:0000313" key="13">
    <source>
        <dbReference type="EMBL" id="SVE93004.1"/>
    </source>
</evidence>
<evidence type="ECO:0000256" key="9">
    <source>
        <dbReference type="ARBA" id="ARBA00047364"/>
    </source>
</evidence>
<dbReference type="CDD" id="cd00814">
    <property type="entry name" value="MetRS_core"/>
    <property type="match status" value="1"/>
</dbReference>
<evidence type="ECO:0000259" key="11">
    <source>
        <dbReference type="Pfam" id="PF09334"/>
    </source>
</evidence>
<protein>
    <recommendedName>
        <fullName evidence="7">Methionine--tRNA ligase, mitochondrial</fullName>
        <ecNumber evidence="1">6.1.1.10</ecNumber>
    </recommendedName>
    <alternativeName>
        <fullName evidence="8">Mitochondrial methionyl-tRNA synthetase</fullName>
    </alternativeName>
</protein>
<dbReference type="SUPFAM" id="SSF52374">
    <property type="entry name" value="Nucleotidylyl transferase"/>
    <property type="match status" value="1"/>
</dbReference>
<evidence type="ECO:0000256" key="8">
    <source>
        <dbReference type="ARBA" id="ARBA00030331"/>
    </source>
</evidence>
<dbReference type="PRINTS" id="PR01041">
    <property type="entry name" value="TRNASYNTHMET"/>
</dbReference>
<feature type="domain" description="Methionyl/Leucyl tRNA synthetase" evidence="11">
    <location>
        <begin position="26"/>
        <end position="375"/>
    </location>
</feature>
<dbReference type="GO" id="GO:0005524">
    <property type="term" value="F:ATP binding"/>
    <property type="evidence" value="ECO:0007669"/>
    <property type="project" value="UniProtKB-KW"/>
</dbReference>
<dbReference type="InterPro" id="IPR033911">
    <property type="entry name" value="MetRS_core"/>
</dbReference>
<dbReference type="GO" id="GO:0004825">
    <property type="term" value="F:methionine-tRNA ligase activity"/>
    <property type="evidence" value="ECO:0007669"/>
    <property type="project" value="UniProtKB-EC"/>
</dbReference>
<sequence>MLPSRYSNASCFRDHNIPVLLWLPYRKPHIGHAYTAVLADAAARFHALLGHTPIIFSTGTDEHGLKIQQTASHAKKDPKVFCDSISKTFMHAMQLCEVSYTDFIRTTENRHITNAQKFWEVLREKGFIYHGKYEGWYCTADETYVPEEHTTIVQLSDGTQQRVSVESSRPVEWSSEDNYMFKLGSCREDLKRWLSGPVIQPQRYYSLVKSWLDEELPDLSVSRPSARLSWGIPVPGDASQTMYVWLDALLNYLTVAKSANANLETWPPNVHVIGKDILKFHALYWPAFLIAADIEPPKSLLVHGHWLVDDKKMSKTTGNVVKPKTCTDIATATGLRYFLLHEGVPSNDGNFTMKMMIRIANTDLADGIGNLVNRCCGKNLNPSQTRPAVDRTSFESCGQVGSDLLELLQRTPDMVYKDFKEWNFYKGIDHIMALVRRANGFFQTMEPWQLKAKGELDKFNATMAATMEVTRVVGVLLQPIVPSFGDRMLNKLGVPKDQRNWDFAQFLSNSTEYPIEKAKQVLYPRIKAD</sequence>
<dbReference type="InterPro" id="IPR041872">
    <property type="entry name" value="Anticodon_Met"/>
</dbReference>
<dbReference type="InterPro" id="IPR014758">
    <property type="entry name" value="Met-tRNA_synth"/>
</dbReference>
<evidence type="ECO:0000256" key="5">
    <source>
        <dbReference type="ARBA" id="ARBA00022917"/>
    </source>
</evidence>
<feature type="domain" description="Methionyl-tRNA synthetase anticodon-binding" evidence="12">
    <location>
        <begin position="399"/>
        <end position="509"/>
    </location>
</feature>
<proteinExistence type="evidence at transcript level"/>
<evidence type="ECO:0000256" key="7">
    <source>
        <dbReference type="ARBA" id="ARBA00026124"/>
    </source>
</evidence>
<dbReference type="GO" id="GO:0005739">
    <property type="term" value="C:mitochondrion"/>
    <property type="evidence" value="ECO:0007669"/>
    <property type="project" value="UniProtKB-ARBA"/>
</dbReference>
<keyword evidence="3 10" id="KW-0547">Nucleotide-binding</keyword>
<dbReference type="GO" id="GO:0006431">
    <property type="term" value="P:methionyl-tRNA aminoacylation"/>
    <property type="evidence" value="ECO:0007669"/>
    <property type="project" value="InterPro"/>
</dbReference>
<dbReference type="EMBL" id="LR023385">
    <property type="protein sequence ID" value="SVE93004.1"/>
    <property type="molecule type" value="mRNA"/>
</dbReference>
<evidence type="ECO:0000256" key="2">
    <source>
        <dbReference type="ARBA" id="ARBA00022598"/>
    </source>
</evidence>
<dbReference type="Pfam" id="PF19303">
    <property type="entry name" value="Anticodon_3"/>
    <property type="match status" value="1"/>
</dbReference>
<evidence type="ECO:0000256" key="10">
    <source>
        <dbReference type="RuleBase" id="RU363039"/>
    </source>
</evidence>
<dbReference type="FunFam" id="2.170.220.10:FF:000001">
    <property type="entry name" value="methionine--tRNA ligase, mitochondrial"/>
    <property type="match status" value="1"/>
</dbReference>
<keyword evidence="4 10" id="KW-0067">ATP-binding</keyword>
<dbReference type="EC" id="6.1.1.10" evidence="1"/>
<dbReference type="PANTHER" id="PTHR43326">
    <property type="entry name" value="METHIONYL-TRNA SYNTHETASE"/>
    <property type="match status" value="1"/>
</dbReference>
<dbReference type="SUPFAM" id="SSF47323">
    <property type="entry name" value="Anticodon-binding domain of a subclass of class I aminoacyl-tRNA synthetases"/>
    <property type="match status" value="1"/>
</dbReference>
<dbReference type="AlphaFoldDB" id="A0A4Y7NK89"/>
<evidence type="ECO:0000256" key="3">
    <source>
        <dbReference type="ARBA" id="ARBA00022741"/>
    </source>
</evidence>
<dbReference type="InterPro" id="IPR009080">
    <property type="entry name" value="tRNAsynth_Ia_anticodon-bd"/>
</dbReference>
<dbReference type="Pfam" id="PF09334">
    <property type="entry name" value="tRNA-synt_1g"/>
    <property type="match status" value="1"/>
</dbReference>
<evidence type="ECO:0000259" key="12">
    <source>
        <dbReference type="Pfam" id="PF19303"/>
    </source>
</evidence>
<dbReference type="PANTHER" id="PTHR43326:SF1">
    <property type="entry name" value="METHIONINE--TRNA LIGASE, MITOCHONDRIAL"/>
    <property type="match status" value="1"/>
</dbReference>
<gene>
    <name evidence="13" type="primary">EOG090X05VD</name>
</gene>
<keyword evidence="2 10" id="KW-0436">Ligase</keyword>
<keyword evidence="5 10" id="KW-0648">Protein biosynthesis</keyword>
<dbReference type="InterPro" id="IPR015413">
    <property type="entry name" value="Methionyl/Leucyl_tRNA_Synth"/>
</dbReference>
<accession>A0A4Y7NK89</accession>
<dbReference type="NCBIfam" id="TIGR00398">
    <property type="entry name" value="metG"/>
    <property type="match status" value="1"/>
</dbReference>
<dbReference type="Gene3D" id="2.170.220.10">
    <property type="match status" value="1"/>
</dbReference>
<comment type="similarity">
    <text evidence="10">Belongs to the class-I aminoacyl-tRNA synthetase family.</text>
</comment>
<dbReference type="Gene3D" id="1.10.730.10">
    <property type="entry name" value="Isoleucyl-tRNA Synthetase, Domain 1"/>
    <property type="match status" value="1"/>
</dbReference>
<evidence type="ECO:0000256" key="1">
    <source>
        <dbReference type="ARBA" id="ARBA00012838"/>
    </source>
</evidence>
<dbReference type="InterPro" id="IPR023457">
    <property type="entry name" value="Met-tRNA_synth_2"/>
</dbReference>
<keyword evidence="6 10" id="KW-0030">Aminoacyl-tRNA synthetase</keyword>
<evidence type="ECO:0000256" key="4">
    <source>
        <dbReference type="ARBA" id="ARBA00022840"/>
    </source>
</evidence>
<reference evidence="13" key="1">
    <citation type="submission" date="2018-08" db="EMBL/GenBank/DDBJ databases">
        <authorList>
            <person name="Cornetti L."/>
        </authorList>
    </citation>
    <scope>NUCLEOTIDE SEQUENCE</scope>
    <source>
        <strain evidence="13">DE-FRO-2-1</strain>
    </source>
</reference>